<evidence type="ECO:0000313" key="3">
    <source>
        <dbReference type="Proteomes" id="UP001218188"/>
    </source>
</evidence>
<reference evidence="2" key="1">
    <citation type="submission" date="2023-03" db="EMBL/GenBank/DDBJ databases">
        <title>Massive genome expansion in bonnet fungi (Mycena s.s.) driven by repeated elements and novel gene families across ecological guilds.</title>
        <authorList>
            <consortium name="Lawrence Berkeley National Laboratory"/>
            <person name="Harder C.B."/>
            <person name="Miyauchi S."/>
            <person name="Viragh M."/>
            <person name="Kuo A."/>
            <person name="Thoen E."/>
            <person name="Andreopoulos B."/>
            <person name="Lu D."/>
            <person name="Skrede I."/>
            <person name="Drula E."/>
            <person name="Henrissat B."/>
            <person name="Morin E."/>
            <person name="Kohler A."/>
            <person name="Barry K."/>
            <person name="LaButti K."/>
            <person name="Morin E."/>
            <person name="Salamov A."/>
            <person name="Lipzen A."/>
            <person name="Mereny Z."/>
            <person name="Hegedus B."/>
            <person name="Baldrian P."/>
            <person name="Stursova M."/>
            <person name="Weitz H."/>
            <person name="Taylor A."/>
            <person name="Grigoriev I.V."/>
            <person name="Nagy L.G."/>
            <person name="Martin F."/>
            <person name="Kauserud H."/>
        </authorList>
    </citation>
    <scope>NUCLEOTIDE SEQUENCE</scope>
    <source>
        <strain evidence="2">CBHHK200</strain>
    </source>
</reference>
<dbReference type="AlphaFoldDB" id="A0AAD6S661"/>
<feature type="compositionally biased region" description="Basic and acidic residues" evidence="1">
    <location>
        <begin position="67"/>
        <end position="87"/>
    </location>
</feature>
<gene>
    <name evidence="2" type="ORF">C8F04DRAFT_1139532</name>
</gene>
<sequence>MDRGTQADPQAPGRGLWGLAQGFMGSYDNPRPFSTTPGVGRVQPRQVLQERSSRRRLDADAVFSDQEDSRSRREGSRHSEGPRRAPESGDVQVMRAEIARLQEENRRYKTQLAGQIPRSRTSLGHMEVSAQTFGVTANLTSPGDVRRMLEDLDAEIFQTAAALSEFDLRDRSSRSNPAGPRTVESEVSRLGPVLGDELVSLLSASGRSQPSPPILVQVALQAVMTTWSCTNIGAWILERNSGQLDRSLSELYAQICRTEDPKDAARWRVMARRHLMKRASAPDLGTSLLQYIGDVVILAKFGTEEHISRKTIEGAFGDRVEAVIRLVVDLNRDIGVRVVSEDLEAEFVHSGTIFDPRTMENMWPDEGGRLTASDAVVCTTGLGLRKRGQRGYPQLLTKPKVLLRSTLGQLVM</sequence>
<organism evidence="2 3">
    <name type="scientific">Mycena alexandri</name>
    <dbReference type="NCBI Taxonomy" id="1745969"/>
    <lineage>
        <taxon>Eukaryota</taxon>
        <taxon>Fungi</taxon>
        <taxon>Dikarya</taxon>
        <taxon>Basidiomycota</taxon>
        <taxon>Agaricomycotina</taxon>
        <taxon>Agaricomycetes</taxon>
        <taxon>Agaricomycetidae</taxon>
        <taxon>Agaricales</taxon>
        <taxon>Marasmiineae</taxon>
        <taxon>Mycenaceae</taxon>
        <taxon>Mycena</taxon>
    </lineage>
</organism>
<comment type="caution">
    <text evidence="2">The sequence shown here is derived from an EMBL/GenBank/DDBJ whole genome shotgun (WGS) entry which is preliminary data.</text>
</comment>
<evidence type="ECO:0000313" key="2">
    <source>
        <dbReference type="EMBL" id="KAJ7021946.1"/>
    </source>
</evidence>
<evidence type="ECO:0000256" key="1">
    <source>
        <dbReference type="SAM" id="MobiDB-lite"/>
    </source>
</evidence>
<name>A0AAD6S661_9AGAR</name>
<proteinExistence type="predicted"/>
<keyword evidence="3" id="KW-1185">Reference proteome</keyword>
<dbReference type="Proteomes" id="UP001218188">
    <property type="component" value="Unassembled WGS sequence"/>
</dbReference>
<feature type="region of interest" description="Disordered" evidence="1">
    <location>
        <begin position="1"/>
        <end position="91"/>
    </location>
</feature>
<accession>A0AAD6S661</accession>
<dbReference type="EMBL" id="JARJCM010000220">
    <property type="protein sequence ID" value="KAJ7021946.1"/>
    <property type="molecule type" value="Genomic_DNA"/>
</dbReference>
<protein>
    <submittedName>
        <fullName evidence="2">Uncharacterized protein</fullName>
    </submittedName>
</protein>